<dbReference type="EMBL" id="JABJVM010000003">
    <property type="protein sequence ID" value="MBA3925417.1"/>
    <property type="molecule type" value="Genomic_DNA"/>
</dbReference>
<name>A0A7W1T4M3_9LIST</name>
<protein>
    <submittedName>
        <fullName evidence="2">Uncharacterized protein</fullName>
    </submittedName>
</protein>
<reference evidence="2 3" key="2">
    <citation type="submission" date="2020-08" db="EMBL/GenBank/DDBJ databases">
        <title>Listeria ohnekaius sp. nov. and Listeria portnoyii sp. nov. isolated from non-agricultural and natural environments.</title>
        <authorList>
            <person name="Weller D."/>
            <person name="Belias A.M."/>
            <person name="Liao J."/>
            <person name="Guo S."/>
            <person name="Orsi R.H."/>
            <person name="Wiedmann M."/>
        </authorList>
    </citation>
    <scope>NUCLEOTIDE SEQUENCE [LARGE SCALE GENOMIC DNA]</scope>
    <source>
        <strain evidence="2 3">FSL W9-0585</strain>
    </source>
</reference>
<feature type="coiled-coil region" evidence="1">
    <location>
        <begin position="11"/>
        <end position="181"/>
    </location>
</feature>
<dbReference type="Proteomes" id="UP000548787">
    <property type="component" value="Unassembled WGS sequence"/>
</dbReference>
<keyword evidence="1" id="KW-0175">Coiled coil</keyword>
<evidence type="ECO:0000313" key="2">
    <source>
        <dbReference type="EMBL" id="MBA3925417.1"/>
    </source>
</evidence>
<comment type="caution">
    <text evidence="2">The sequence shown here is derived from an EMBL/GenBank/DDBJ whole genome shotgun (WGS) entry which is preliminary data.</text>
</comment>
<organism evidence="2 3">
    <name type="scientific">Listeria rustica</name>
    <dbReference type="NCBI Taxonomy" id="2713503"/>
    <lineage>
        <taxon>Bacteria</taxon>
        <taxon>Bacillati</taxon>
        <taxon>Bacillota</taxon>
        <taxon>Bacilli</taxon>
        <taxon>Bacillales</taxon>
        <taxon>Listeriaceae</taxon>
        <taxon>Listeria</taxon>
    </lineage>
</organism>
<gene>
    <name evidence="2" type="ORF">HPK16_03590</name>
</gene>
<proteinExistence type="predicted"/>
<reference evidence="2 3" key="1">
    <citation type="submission" date="2020-05" db="EMBL/GenBank/DDBJ databases">
        <authorList>
            <person name="Carlin C.R."/>
        </authorList>
    </citation>
    <scope>NUCLEOTIDE SEQUENCE [LARGE SCALE GENOMIC DNA]</scope>
    <source>
        <strain evidence="2 3">FSL W9-0585</strain>
    </source>
</reference>
<evidence type="ECO:0000256" key="1">
    <source>
        <dbReference type="SAM" id="Coils"/>
    </source>
</evidence>
<keyword evidence="3" id="KW-1185">Reference proteome</keyword>
<dbReference type="RefSeq" id="WP_181675650.1">
    <property type="nucleotide sequence ID" value="NZ_JABJVM010000003.1"/>
</dbReference>
<dbReference type="AlphaFoldDB" id="A0A7W1T4M3"/>
<accession>A0A7W1T4M3</accession>
<evidence type="ECO:0000313" key="3">
    <source>
        <dbReference type="Proteomes" id="UP000548787"/>
    </source>
</evidence>
<sequence>MKGKQTKEQYYKKQASKLVELEESKRQLEVALQEIERLKEQVEEHVHNEISLRAETKRAIHEKESQQEKLEQLERENTKWKAMNQERQVANEALSKQLRDEADLINQIKAAQKELSDYKMKTLEVLSLQKEPLEELSEEHTKSIKKMKQLSSQLIKAKKEEAVLKERLDRLRIRHNQLMNTKMMKWTGAYWKLRKKITLKSK</sequence>